<evidence type="ECO:0000259" key="3">
    <source>
        <dbReference type="SMART" id="SM00382"/>
    </source>
</evidence>
<name>A0ABS4TJI6_9PSEU</name>
<dbReference type="SUPFAM" id="SSF52540">
    <property type="entry name" value="P-loop containing nucleoside triphosphate hydrolases"/>
    <property type="match status" value="1"/>
</dbReference>
<keyword evidence="1" id="KW-0547">Nucleotide-binding</keyword>
<dbReference type="EMBL" id="JAGINW010000001">
    <property type="protein sequence ID" value="MBP2324494.1"/>
    <property type="molecule type" value="Genomic_DNA"/>
</dbReference>
<protein>
    <submittedName>
        <fullName evidence="4">Energy-coupling factor transporter ATP-binding protein EcfA2</fullName>
    </submittedName>
</protein>
<dbReference type="InterPro" id="IPR003439">
    <property type="entry name" value="ABC_transporter-like_ATP-bd"/>
</dbReference>
<evidence type="ECO:0000313" key="4">
    <source>
        <dbReference type="EMBL" id="MBP2324494.1"/>
    </source>
</evidence>
<accession>A0ABS4TJI6</accession>
<evidence type="ECO:0000313" key="5">
    <source>
        <dbReference type="Proteomes" id="UP001519332"/>
    </source>
</evidence>
<evidence type="ECO:0000256" key="1">
    <source>
        <dbReference type="ARBA" id="ARBA00022741"/>
    </source>
</evidence>
<dbReference type="InterPro" id="IPR027417">
    <property type="entry name" value="P-loop_NTPase"/>
</dbReference>
<dbReference type="RefSeq" id="WP_209641822.1">
    <property type="nucleotide sequence ID" value="NZ_JAGINW010000001.1"/>
</dbReference>
<dbReference type="InterPro" id="IPR003593">
    <property type="entry name" value="AAA+_ATPase"/>
</dbReference>
<dbReference type="GO" id="GO:0005524">
    <property type="term" value="F:ATP binding"/>
    <property type="evidence" value="ECO:0007669"/>
    <property type="project" value="UniProtKB-KW"/>
</dbReference>
<reference evidence="4 5" key="1">
    <citation type="submission" date="2021-03" db="EMBL/GenBank/DDBJ databases">
        <title>Sequencing the genomes of 1000 actinobacteria strains.</title>
        <authorList>
            <person name="Klenk H.-P."/>
        </authorList>
    </citation>
    <scope>NUCLEOTIDE SEQUENCE [LARGE SCALE GENOMIC DNA]</scope>
    <source>
        <strain evidence="4 5">DSM 46670</strain>
    </source>
</reference>
<feature type="domain" description="AAA+ ATPase" evidence="3">
    <location>
        <begin position="27"/>
        <end position="208"/>
    </location>
</feature>
<evidence type="ECO:0000256" key="2">
    <source>
        <dbReference type="ARBA" id="ARBA00022840"/>
    </source>
</evidence>
<dbReference type="Pfam" id="PF00005">
    <property type="entry name" value="ABC_tran"/>
    <property type="match status" value="1"/>
</dbReference>
<dbReference type="Proteomes" id="UP001519332">
    <property type="component" value="Unassembled WGS sequence"/>
</dbReference>
<gene>
    <name evidence="4" type="ORF">JOF56_004879</name>
</gene>
<proteinExistence type="predicted"/>
<dbReference type="SMART" id="SM00382">
    <property type="entry name" value="AAA"/>
    <property type="match status" value="1"/>
</dbReference>
<comment type="caution">
    <text evidence="4">The sequence shown here is derived from an EMBL/GenBank/DDBJ whole genome shotgun (WGS) entry which is preliminary data.</text>
</comment>
<sequence>MEIRAERVGVNGPHGPLLQPTSLRVRGGEIALVTGEPGPGHTTLALTLAGRLRPSSGSVTLNGRTDAAVLRKHVALVDAPDVNEPEDGLKLSNAIAEELLHAGLPSNRNAVRKWLQTQGADIYAGERVEHVPAAVRTRLLVELAASRPGVQALMIDTPDRHTSDPGTWWPHALRQAEQGLAVVVFCSPASASALPLPAARLGHDDQPDPMPVLSGEPQ</sequence>
<keyword evidence="2 4" id="KW-0067">ATP-binding</keyword>
<dbReference type="Gene3D" id="3.40.50.300">
    <property type="entry name" value="P-loop containing nucleotide triphosphate hydrolases"/>
    <property type="match status" value="1"/>
</dbReference>
<organism evidence="4 5">
    <name type="scientific">Kibdelosporangium banguiense</name>
    <dbReference type="NCBI Taxonomy" id="1365924"/>
    <lineage>
        <taxon>Bacteria</taxon>
        <taxon>Bacillati</taxon>
        <taxon>Actinomycetota</taxon>
        <taxon>Actinomycetes</taxon>
        <taxon>Pseudonocardiales</taxon>
        <taxon>Pseudonocardiaceae</taxon>
        <taxon>Kibdelosporangium</taxon>
    </lineage>
</organism>
<keyword evidence="5" id="KW-1185">Reference proteome</keyword>